<dbReference type="Pfam" id="PF04138">
    <property type="entry name" value="GtrA_DPMS_TM"/>
    <property type="match status" value="1"/>
</dbReference>
<proteinExistence type="predicted"/>
<feature type="transmembrane region" description="Helical" evidence="5">
    <location>
        <begin position="34"/>
        <end position="51"/>
    </location>
</feature>
<dbReference type="EMBL" id="LNTY01000034">
    <property type="protein sequence ID" value="KXF81371.1"/>
    <property type="molecule type" value="Genomic_DNA"/>
</dbReference>
<evidence type="ECO:0000313" key="8">
    <source>
        <dbReference type="Proteomes" id="UP000070529"/>
    </source>
</evidence>
<evidence type="ECO:0000313" key="7">
    <source>
        <dbReference type="EMBL" id="KXF81371.1"/>
    </source>
</evidence>
<keyword evidence="2 5" id="KW-0812">Transmembrane</keyword>
<feature type="transmembrane region" description="Helical" evidence="5">
    <location>
        <begin position="7"/>
        <end position="28"/>
    </location>
</feature>
<feature type="domain" description="GtrA/DPMS transmembrane" evidence="6">
    <location>
        <begin position="10"/>
        <end position="121"/>
    </location>
</feature>
<dbReference type="InterPro" id="IPR007267">
    <property type="entry name" value="GtrA_DPMS_TM"/>
</dbReference>
<dbReference type="GO" id="GO:0016020">
    <property type="term" value="C:membrane"/>
    <property type="evidence" value="ECO:0007669"/>
    <property type="project" value="UniProtKB-SubCell"/>
</dbReference>
<keyword evidence="3 5" id="KW-1133">Transmembrane helix</keyword>
<accession>A0A135I7D8</accession>
<evidence type="ECO:0000256" key="1">
    <source>
        <dbReference type="ARBA" id="ARBA00004141"/>
    </source>
</evidence>
<feature type="transmembrane region" description="Helical" evidence="5">
    <location>
        <begin position="72"/>
        <end position="91"/>
    </location>
</feature>
<keyword evidence="8" id="KW-1185">Reference proteome</keyword>
<dbReference type="RefSeq" id="WP_067416154.1">
    <property type="nucleotide sequence ID" value="NZ_LNTY01000034.1"/>
</dbReference>
<protein>
    <recommendedName>
        <fullName evidence="6">GtrA/DPMS transmembrane domain-containing protein</fullName>
    </recommendedName>
</protein>
<name>A0A135I7D8_9GAMM</name>
<dbReference type="AlphaFoldDB" id="A0A135I7D8"/>
<sequence>MKTISLYILFQLVSYSLEFSSFYLLAFVFSVDVIYSNILSKVLSATTAFFCHKYFTFKVSDSGNTVGEAGRYIVAIIINMVVSSSLLYILVGSLPEYVGISKLFSDVFAVILSFIIVKKFVYRA</sequence>
<evidence type="ECO:0000256" key="5">
    <source>
        <dbReference type="SAM" id="Phobius"/>
    </source>
</evidence>
<dbReference type="GO" id="GO:0000271">
    <property type="term" value="P:polysaccharide biosynthetic process"/>
    <property type="evidence" value="ECO:0007669"/>
    <property type="project" value="InterPro"/>
</dbReference>
<comment type="subcellular location">
    <subcellularLocation>
        <location evidence="1">Membrane</location>
        <topology evidence="1">Multi-pass membrane protein</topology>
    </subcellularLocation>
</comment>
<evidence type="ECO:0000259" key="6">
    <source>
        <dbReference type="Pfam" id="PF04138"/>
    </source>
</evidence>
<dbReference type="Proteomes" id="UP000070529">
    <property type="component" value="Unassembled WGS sequence"/>
</dbReference>
<evidence type="ECO:0000256" key="2">
    <source>
        <dbReference type="ARBA" id="ARBA00022692"/>
    </source>
</evidence>
<dbReference type="STRING" id="294935.ATN88_01110"/>
<feature type="transmembrane region" description="Helical" evidence="5">
    <location>
        <begin position="97"/>
        <end position="117"/>
    </location>
</feature>
<gene>
    <name evidence="7" type="ORF">ATN88_01110</name>
</gene>
<evidence type="ECO:0000256" key="4">
    <source>
        <dbReference type="ARBA" id="ARBA00023136"/>
    </source>
</evidence>
<evidence type="ECO:0000256" key="3">
    <source>
        <dbReference type="ARBA" id="ARBA00022989"/>
    </source>
</evidence>
<keyword evidence="4 5" id="KW-0472">Membrane</keyword>
<comment type="caution">
    <text evidence="7">The sequence shown here is derived from an EMBL/GenBank/DDBJ whole genome shotgun (WGS) entry which is preliminary data.</text>
</comment>
<reference evidence="7 8" key="1">
    <citation type="submission" date="2015-11" db="EMBL/GenBank/DDBJ databases">
        <title>Genomic Taxonomy of the Vibrionaceae.</title>
        <authorList>
            <person name="Gomez-Gil B."/>
            <person name="Enciso-Ibarra J."/>
        </authorList>
    </citation>
    <scope>NUCLEOTIDE SEQUENCE [LARGE SCALE GENOMIC DNA]</scope>
    <source>
        <strain evidence="7 8">CAIM 912</strain>
    </source>
</reference>
<organism evidence="7 8">
    <name type="scientific">Enterovibrio coralii</name>
    <dbReference type="NCBI Taxonomy" id="294935"/>
    <lineage>
        <taxon>Bacteria</taxon>
        <taxon>Pseudomonadati</taxon>
        <taxon>Pseudomonadota</taxon>
        <taxon>Gammaproteobacteria</taxon>
        <taxon>Vibrionales</taxon>
        <taxon>Vibrionaceae</taxon>
        <taxon>Enterovibrio</taxon>
    </lineage>
</organism>